<reference evidence="2 3" key="1">
    <citation type="journal article" date="2019" name="Commun. Biol.">
        <title>The bagworm genome reveals a unique fibroin gene that provides high tensile strength.</title>
        <authorList>
            <person name="Kono N."/>
            <person name="Nakamura H."/>
            <person name="Ohtoshi R."/>
            <person name="Tomita M."/>
            <person name="Numata K."/>
            <person name="Arakawa K."/>
        </authorList>
    </citation>
    <scope>NUCLEOTIDE SEQUENCE [LARGE SCALE GENOMIC DNA]</scope>
</reference>
<evidence type="ECO:0000256" key="1">
    <source>
        <dbReference type="SAM" id="MobiDB-lite"/>
    </source>
</evidence>
<gene>
    <name evidence="2" type="ORF">EVAR_31208_1</name>
</gene>
<organism evidence="2 3">
    <name type="scientific">Eumeta variegata</name>
    <name type="common">Bagworm moth</name>
    <name type="synonym">Eumeta japonica</name>
    <dbReference type="NCBI Taxonomy" id="151549"/>
    <lineage>
        <taxon>Eukaryota</taxon>
        <taxon>Metazoa</taxon>
        <taxon>Ecdysozoa</taxon>
        <taxon>Arthropoda</taxon>
        <taxon>Hexapoda</taxon>
        <taxon>Insecta</taxon>
        <taxon>Pterygota</taxon>
        <taxon>Neoptera</taxon>
        <taxon>Endopterygota</taxon>
        <taxon>Lepidoptera</taxon>
        <taxon>Glossata</taxon>
        <taxon>Ditrysia</taxon>
        <taxon>Tineoidea</taxon>
        <taxon>Psychidae</taxon>
        <taxon>Oiketicinae</taxon>
        <taxon>Eumeta</taxon>
    </lineage>
</organism>
<keyword evidence="3" id="KW-1185">Reference proteome</keyword>
<evidence type="ECO:0000313" key="3">
    <source>
        <dbReference type="Proteomes" id="UP000299102"/>
    </source>
</evidence>
<sequence length="118" mass="12887">MCVLATRVVITAHGHFEPQGSHQYILVTIYRGTLSRDGVTDSGAGAAAYLRQPAERHAGVPSGSCPLAVMRRRRLHLVEDHDRQPPAPPRPAAPPRAPTTDIWLTTNSCKLMFLLAIK</sequence>
<dbReference type="AlphaFoldDB" id="A0A4C1VZG9"/>
<feature type="compositionally biased region" description="Pro residues" evidence="1">
    <location>
        <begin position="85"/>
        <end position="97"/>
    </location>
</feature>
<protein>
    <submittedName>
        <fullName evidence="2">Uncharacterized protein</fullName>
    </submittedName>
</protein>
<dbReference type="EMBL" id="BGZK01000433">
    <property type="protein sequence ID" value="GBP43324.1"/>
    <property type="molecule type" value="Genomic_DNA"/>
</dbReference>
<feature type="region of interest" description="Disordered" evidence="1">
    <location>
        <begin position="76"/>
        <end position="100"/>
    </location>
</feature>
<proteinExistence type="predicted"/>
<accession>A0A4C1VZG9</accession>
<evidence type="ECO:0000313" key="2">
    <source>
        <dbReference type="EMBL" id="GBP43324.1"/>
    </source>
</evidence>
<name>A0A4C1VZG9_EUMVA</name>
<comment type="caution">
    <text evidence="2">The sequence shown here is derived from an EMBL/GenBank/DDBJ whole genome shotgun (WGS) entry which is preliminary data.</text>
</comment>
<dbReference type="Proteomes" id="UP000299102">
    <property type="component" value="Unassembled WGS sequence"/>
</dbReference>